<keyword evidence="3" id="KW-1185">Reference proteome</keyword>
<reference evidence="2 3" key="1">
    <citation type="journal article" date="2019" name="Sci. Rep.">
        <title>Nanopore sequencing improves the draft genome of the human pathogenic amoeba Naegleria fowleri.</title>
        <authorList>
            <person name="Liechti N."/>
            <person name="Schurch N."/>
            <person name="Bruggmann R."/>
            <person name="Wittwer M."/>
        </authorList>
    </citation>
    <scope>NUCLEOTIDE SEQUENCE [LARGE SCALE GENOMIC DNA]</scope>
    <source>
        <strain evidence="2 3">ATCC 30894</strain>
    </source>
</reference>
<evidence type="ECO:0000256" key="1">
    <source>
        <dbReference type="SAM" id="MobiDB-lite"/>
    </source>
</evidence>
<proteinExistence type="predicted"/>
<name>A0A6A5BC06_NAEFO</name>
<organism evidence="2 3">
    <name type="scientific">Naegleria fowleri</name>
    <name type="common">Brain eating amoeba</name>
    <dbReference type="NCBI Taxonomy" id="5763"/>
    <lineage>
        <taxon>Eukaryota</taxon>
        <taxon>Discoba</taxon>
        <taxon>Heterolobosea</taxon>
        <taxon>Tetramitia</taxon>
        <taxon>Eutetramitia</taxon>
        <taxon>Vahlkampfiidae</taxon>
        <taxon>Naegleria</taxon>
    </lineage>
</organism>
<dbReference type="OrthoDB" id="10386099at2759"/>
<protein>
    <submittedName>
        <fullName evidence="2">Uncharacterized protein</fullName>
    </submittedName>
</protein>
<accession>A0A6A5BC06</accession>
<feature type="compositionally biased region" description="Polar residues" evidence="1">
    <location>
        <begin position="138"/>
        <end position="157"/>
    </location>
</feature>
<feature type="region of interest" description="Disordered" evidence="1">
    <location>
        <begin position="1"/>
        <end position="22"/>
    </location>
</feature>
<feature type="compositionally biased region" description="Low complexity" evidence="1">
    <location>
        <begin position="42"/>
        <end position="52"/>
    </location>
</feature>
<dbReference type="Proteomes" id="UP000444721">
    <property type="component" value="Unassembled WGS sequence"/>
</dbReference>
<gene>
    <name evidence="2" type="ORF">FDP41_009863</name>
</gene>
<sequence length="728" mass="83330">MSLPPLQANNNISQQQQEQQNDFSQAPIFHADEYYYHSEPPTTTTTTTNTFNQRRRRRKSFTFHKKFAFLSSPSTPDWLGRDVFKSFLTNMNSTSHSSMSGGNSDNNNNSSSCFQLETNHHATPHHPNISNGHHENHNIVTRPNSSENLNHTQSASGPSRAIRKSSPSTNKLISTPLKILPKSRPSKSFNFIDEALGDRFVFYQIMAFLPMSACLGSALDLATLFEFENANHYTHSNGMSSLSQPLTRRDIYQRFENGSSLLNCMLVHSRWYQLLNDEVFYKIIVTEQFPKYFEMYYKYPGGRTLQEVEVYHCSSFFESNSVTCHQNSNSSSTDKIQKKTFPQQEISFFEPQWKMILIDILTGMCWSPFISREKEYCYFHPNTFFAKESRWKSSPSSLNHHHFYHAPNSPNPHLNMTTTTTTTSMDSSRCFSPPFMHPNSSSFLMISSSGGPSSTNSSFHLNMSAVSSSSADLTVTTSNTFYTFPKRGGVVCENGKVIKAPIEHIPRLKCTYQLFRMNKPILCDMNVEFQIVEERNRDFKSRIHEDNFILLGIVDSDLLYSHGDVVGTPTQTALVNEPMSETISAKFNYLGVYNIRSRYCGRSREVELNLGYASNGYLCYSTSNAGLFYDKWKPGDLISFEVTGINHFSRKRKRDRKKEYAQVLIRHNGRHVTVIEDFMLLNGPISRQDSITPFPKLYYFACNFYYGGNMLNSMAYPSGVKIHSIKYL</sequence>
<feature type="region of interest" description="Disordered" evidence="1">
    <location>
        <begin position="34"/>
        <end position="56"/>
    </location>
</feature>
<dbReference type="VEuPathDB" id="AmoebaDB:NF0093090"/>
<dbReference type="VEuPathDB" id="AmoebaDB:NfTy_080740"/>
<feature type="region of interest" description="Disordered" evidence="1">
    <location>
        <begin position="94"/>
        <end position="169"/>
    </location>
</feature>
<dbReference type="GeneID" id="68117078"/>
<dbReference type="RefSeq" id="XP_044556356.1">
    <property type="nucleotide sequence ID" value="XM_044713867.1"/>
</dbReference>
<dbReference type="VEuPathDB" id="AmoebaDB:FDP41_009863"/>
<evidence type="ECO:0000313" key="3">
    <source>
        <dbReference type="Proteomes" id="UP000444721"/>
    </source>
</evidence>
<evidence type="ECO:0000313" key="2">
    <source>
        <dbReference type="EMBL" id="KAF0971640.1"/>
    </source>
</evidence>
<dbReference type="AlphaFoldDB" id="A0A6A5BC06"/>
<comment type="caution">
    <text evidence="2">The sequence shown here is derived from an EMBL/GenBank/DDBJ whole genome shotgun (WGS) entry which is preliminary data.</text>
</comment>
<feature type="compositionally biased region" description="Low complexity" evidence="1">
    <location>
        <begin position="94"/>
        <end position="112"/>
    </location>
</feature>
<dbReference type="EMBL" id="VFQX01000074">
    <property type="protein sequence ID" value="KAF0971640.1"/>
    <property type="molecule type" value="Genomic_DNA"/>
</dbReference>
<feature type="compositionally biased region" description="Low complexity" evidence="1">
    <location>
        <begin position="7"/>
        <end position="21"/>
    </location>
</feature>